<feature type="chain" id="PRO_5045300360" evidence="1">
    <location>
        <begin position="28"/>
        <end position="144"/>
    </location>
</feature>
<keyword evidence="1" id="KW-0732">Signal</keyword>
<evidence type="ECO:0000313" key="2">
    <source>
        <dbReference type="EMBL" id="MFD1539246.1"/>
    </source>
</evidence>
<reference evidence="3" key="1">
    <citation type="journal article" date="2019" name="Int. J. Syst. Evol. Microbiol.">
        <title>The Global Catalogue of Microorganisms (GCM) 10K type strain sequencing project: providing services to taxonomists for standard genome sequencing and annotation.</title>
        <authorList>
            <consortium name="The Broad Institute Genomics Platform"/>
            <consortium name="The Broad Institute Genome Sequencing Center for Infectious Disease"/>
            <person name="Wu L."/>
            <person name="Ma J."/>
        </authorList>
    </citation>
    <scope>NUCLEOTIDE SEQUENCE [LARGE SCALE GENOMIC DNA]</scope>
    <source>
        <strain evidence="3">CGMCC 1.15399</strain>
    </source>
</reference>
<sequence length="144" mass="16216">MRIWRIALALLVSTLLSATMAPTAALASPTASVAKKVLVELREQGGFAGFDNRVIVYTNGCVRLSRRTGPTVDKCLTSAEKRKLHGELKRLHLGRSEAQPQGADFLKYTLTYKGHRVSRYTLTRTWTPVVKRLERFLVKYWAPD</sequence>
<protein>
    <submittedName>
        <fullName evidence="2">Uncharacterized protein</fullName>
    </submittedName>
</protein>
<accession>A0ABW4GAW3</accession>
<feature type="signal peptide" evidence="1">
    <location>
        <begin position="1"/>
        <end position="27"/>
    </location>
</feature>
<dbReference type="Proteomes" id="UP001597097">
    <property type="component" value="Unassembled WGS sequence"/>
</dbReference>
<dbReference type="EMBL" id="JBHUCM010000016">
    <property type="protein sequence ID" value="MFD1539246.1"/>
    <property type="molecule type" value="Genomic_DNA"/>
</dbReference>
<evidence type="ECO:0000256" key="1">
    <source>
        <dbReference type="SAM" id="SignalP"/>
    </source>
</evidence>
<proteinExistence type="predicted"/>
<organism evidence="2 3">
    <name type="scientific">Nonomuraea guangzhouensis</name>
    <dbReference type="NCBI Taxonomy" id="1291555"/>
    <lineage>
        <taxon>Bacteria</taxon>
        <taxon>Bacillati</taxon>
        <taxon>Actinomycetota</taxon>
        <taxon>Actinomycetes</taxon>
        <taxon>Streptosporangiales</taxon>
        <taxon>Streptosporangiaceae</taxon>
        <taxon>Nonomuraea</taxon>
    </lineage>
</organism>
<keyword evidence="3" id="KW-1185">Reference proteome</keyword>
<comment type="caution">
    <text evidence="2">The sequence shown here is derived from an EMBL/GenBank/DDBJ whole genome shotgun (WGS) entry which is preliminary data.</text>
</comment>
<evidence type="ECO:0000313" key="3">
    <source>
        <dbReference type="Proteomes" id="UP001597097"/>
    </source>
</evidence>
<dbReference type="RefSeq" id="WP_219533112.1">
    <property type="nucleotide sequence ID" value="NZ_JAHKRM010000016.1"/>
</dbReference>
<name>A0ABW4GAW3_9ACTN</name>
<gene>
    <name evidence="2" type="ORF">ACFSJ0_19470</name>
</gene>